<sequence>MGHSTDQVDILPEGQKPTLEQLENAPPYPKGDGPGYAYVEGTPEERRLLRKIDLHILPMLWVMYIMNYLDRTNIGNAKTGGMQADLNLTASEYSLVLSIFFVGYLLWEVPSNMMLARSRPSIFLPTIMFIWGAMSIGAKGINSLGGMVAFRFVLGLVEAGFFPGVMLLMSCWYKPAELSKRIALFYTASLMAGAFGGLLAGGVISGLEGKGGTRGWKWLFIIEGLMTVVCASISFFILPNYPATTKWLSEEERRLATARLLSAEASEDEEPHMGHWQAFKEAAKDPKTWVFVLVYNLLNMVGTISYFFPTLMTSLGYKGRDAQFMTVPIYAVALVISVTGGFVADRTKQKAFVVMAACALATVSFIIVAAVDTSKVRYAFLCFGGAGIWTAVPVFLSWMVTMFDGREKRAVSIALINGFGNLASVYGSFFWDTPPHYIKGFSLTTAFCGCALAVTAFAKWKYNDKGVQRTS</sequence>
<comment type="subcellular location">
    <subcellularLocation>
        <location evidence="1">Membrane</location>
        <topology evidence="1">Multi-pass membrane protein</topology>
    </subcellularLocation>
</comment>
<dbReference type="RefSeq" id="XP_028472055.1">
    <property type="nucleotide sequence ID" value="XM_028619482.1"/>
</dbReference>
<dbReference type="GO" id="GO:0016020">
    <property type="term" value="C:membrane"/>
    <property type="evidence" value="ECO:0007669"/>
    <property type="project" value="UniProtKB-SubCell"/>
</dbReference>
<gene>
    <name evidence="9" type="ORF">EHS24_003844</name>
</gene>
<feature type="transmembrane region" description="Helical" evidence="7">
    <location>
        <begin position="437"/>
        <end position="458"/>
    </location>
</feature>
<name>A0A427XDK3_9TREE</name>
<feature type="region of interest" description="Disordered" evidence="6">
    <location>
        <begin position="1"/>
        <end position="36"/>
    </location>
</feature>
<dbReference type="InterPro" id="IPR036259">
    <property type="entry name" value="MFS_trans_sf"/>
</dbReference>
<evidence type="ECO:0000256" key="1">
    <source>
        <dbReference type="ARBA" id="ARBA00004141"/>
    </source>
</evidence>
<feature type="transmembrane region" description="Helical" evidence="7">
    <location>
        <begin position="89"/>
        <end position="109"/>
    </location>
</feature>
<dbReference type="InterPro" id="IPR011701">
    <property type="entry name" value="MFS"/>
</dbReference>
<feature type="transmembrane region" description="Helical" evidence="7">
    <location>
        <begin position="377"/>
        <end position="398"/>
    </location>
</feature>
<evidence type="ECO:0000256" key="6">
    <source>
        <dbReference type="SAM" id="MobiDB-lite"/>
    </source>
</evidence>
<evidence type="ECO:0000259" key="8">
    <source>
        <dbReference type="PROSITE" id="PS50850"/>
    </source>
</evidence>
<feature type="transmembrane region" description="Helical" evidence="7">
    <location>
        <begin position="289"/>
        <end position="307"/>
    </location>
</feature>
<feature type="transmembrane region" description="Helical" evidence="7">
    <location>
        <begin position="410"/>
        <end position="431"/>
    </location>
</feature>
<dbReference type="GeneID" id="39588387"/>
<evidence type="ECO:0000256" key="4">
    <source>
        <dbReference type="ARBA" id="ARBA00022989"/>
    </source>
</evidence>
<evidence type="ECO:0000256" key="3">
    <source>
        <dbReference type="ARBA" id="ARBA00022692"/>
    </source>
</evidence>
<feature type="transmembrane region" description="Helical" evidence="7">
    <location>
        <begin position="183"/>
        <end position="204"/>
    </location>
</feature>
<evidence type="ECO:0000313" key="9">
    <source>
        <dbReference type="EMBL" id="RSH76908.1"/>
    </source>
</evidence>
<keyword evidence="3 7" id="KW-0812">Transmembrane</keyword>
<dbReference type="SUPFAM" id="SSF103473">
    <property type="entry name" value="MFS general substrate transporter"/>
    <property type="match status" value="1"/>
</dbReference>
<dbReference type="Gene3D" id="1.20.1250.20">
    <property type="entry name" value="MFS general substrate transporter like domains"/>
    <property type="match status" value="2"/>
</dbReference>
<dbReference type="Proteomes" id="UP000279236">
    <property type="component" value="Unassembled WGS sequence"/>
</dbReference>
<comment type="caution">
    <text evidence="9">The sequence shown here is derived from an EMBL/GenBank/DDBJ whole genome shotgun (WGS) entry which is preliminary data.</text>
</comment>
<dbReference type="PANTHER" id="PTHR43791">
    <property type="entry name" value="PERMEASE-RELATED"/>
    <property type="match status" value="1"/>
</dbReference>
<proteinExistence type="predicted"/>
<dbReference type="AlphaFoldDB" id="A0A427XDK3"/>
<evidence type="ECO:0000256" key="2">
    <source>
        <dbReference type="ARBA" id="ARBA00022448"/>
    </source>
</evidence>
<organism evidence="9 10">
    <name type="scientific">Apiotrichum porosum</name>
    <dbReference type="NCBI Taxonomy" id="105984"/>
    <lineage>
        <taxon>Eukaryota</taxon>
        <taxon>Fungi</taxon>
        <taxon>Dikarya</taxon>
        <taxon>Basidiomycota</taxon>
        <taxon>Agaricomycotina</taxon>
        <taxon>Tremellomycetes</taxon>
        <taxon>Trichosporonales</taxon>
        <taxon>Trichosporonaceae</taxon>
        <taxon>Apiotrichum</taxon>
    </lineage>
</organism>
<feature type="transmembrane region" description="Helical" evidence="7">
    <location>
        <begin position="327"/>
        <end position="344"/>
    </location>
</feature>
<evidence type="ECO:0000313" key="10">
    <source>
        <dbReference type="Proteomes" id="UP000279236"/>
    </source>
</evidence>
<keyword evidence="10" id="KW-1185">Reference proteome</keyword>
<evidence type="ECO:0000256" key="7">
    <source>
        <dbReference type="SAM" id="Phobius"/>
    </source>
</evidence>
<feature type="transmembrane region" description="Helical" evidence="7">
    <location>
        <begin position="121"/>
        <end position="142"/>
    </location>
</feature>
<keyword evidence="2" id="KW-0813">Transport</keyword>
<evidence type="ECO:0000256" key="5">
    <source>
        <dbReference type="ARBA" id="ARBA00023136"/>
    </source>
</evidence>
<dbReference type="Pfam" id="PF07690">
    <property type="entry name" value="MFS_1"/>
    <property type="match status" value="1"/>
</dbReference>
<dbReference type="EMBL" id="RSCE01000019">
    <property type="protein sequence ID" value="RSH76908.1"/>
    <property type="molecule type" value="Genomic_DNA"/>
</dbReference>
<keyword evidence="5 7" id="KW-0472">Membrane</keyword>
<accession>A0A427XDK3</accession>
<dbReference type="OrthoDB" id="3639251at2759"/>
<feature type="transmembrane region" description="Helical" evidence="7">
    <location>
        <begin position="216"/>
        <end position="238"/>
    </location>
</feature>
<dbReference type="FunFam" id="1.20.1250.20:FF:000057">
    <property type="entry name" value="MFS general substrate transporter"/>
    <property type="match status" value="1"/>
</dbReference>
<keyword evidence="4 7" id="KW-1133">Transmembrane helix</keyword>
<feature type="domain" description="Major facilitator superfamily (MFS) profile" evidence="8">
    <location>
        <begin position="56"/>
        <end position="463"/>
    </location>
</feature>
<protein>
    <recommendedName>
        <fullName evidence="8">Major facilitator superfamily (MFS) profile domain-containing protein</fullName>
    </recommendedName>
</protein>
<feature type="transmembrane region" description="Helical" evidence="7">
    <location>
        <begin position="351"/>
        <end position="371"/>
    </location>
</feature>
<feature type="transmembrane region" description="Helical" evidence="7">
    <location>
        <begin position="148"/>
        <end position="171"/>
    </location>
</feature>
<dbReference type="PROSITE" id="PS50850">
    <property type="entry name" value="MFS"/>
    <property type="match status" value="1"/>
</dbReference>
<reference evidence="9 10" key="1">
    <citation type="submission" date="2018-11" db="EMBL/GenBank/DDBJ databases">
        <title>Genome sequence of Apiotrichum porosum DSM 27194.</title>
        <authorList>
            <person name="Aliyu H."/>
            <person name="Gorte O."/>
            <person name="Ochsenreither K."/>
        </authorList>
    </citation>
    <scope>NUCLEOTIDE SEQUENCE [LARGE SCALE GENOMIC DNA]</scope>
    <source>
        <strain evidence="9 10">DSM 27194</strain>
    </source>
</reference>
<dbReference type="InterPro" id="IPR020846">
    <property type="entry name" value="MFS_dom"/>
</dbReference>
<dbReference type="GO" id="GO:0022857">
    <property type="term" value="F:transmembrane transporter activity"/>
    <property type="evidence" value="ECO:0007669"/>
    <property type="project" value="InterPro"/>
</dbReference>
<dbReference type="PANTHER" id="PTHR43791:SF38">
    <property type="entry name" value="MAJOR FACILITATOR SUPERFAMILY (MFS) PROFILE DOMAIN-CONTAINING PROTEIN"/>
    <property type="match status" value="1"/>
</dbReference>